<organism evidence="2 3">
    <name type="scientific">Trichlorobacter lovleyi (strain ATCC BAA-1151 / DSM 17278 / SZ)</name>
    <name type="common">Geobacter lovleyi</name>
    <dbReference type="NCBI Taxonomy" id="398767"/>
    <lineage>
        <taxon>Bacteria</taxon>
        <taxon>Pseudomonadati</taxon>
        <taxon>Thermodesulfobacteriota</taxon>
        <taxon>Desulfuromonadia</taxon>
        <taxon>Geobacterales</taxon>
        <taxon>Geobacteraceae</taxon>
        <taxon>Trichlorobacter</taxon>
    </lineage>
</organism>
<dbReference type="PANTHER" id="PTHR39556:SF1">
    <property type="entry name" value="PROTEIN, PUTATIVE-RELATED"/>
    <property type="match status" value="1"/>
</dbReference>
<dbReference type="STRING" id="398767.Glov_0511"/>
<evidence type="ECO:0008006" key="4">
    <source>
        <dbReference type="Google" id="ProtNLM"/>
    </source>
</evidence>
<keyword evidence="1" id="KW-0472">Membrane</keyword>
<dbReference type="KEGG" id="glo:Glov_0511"/>
<keyword evidence="1" id="KW-0812">Transmembrane</keyword>
<feature type="transmembrane region" description="Helical" evidence="1">
    <location>
        <begin position="173"/>
        <end position="192"/>
    </location>
</feature>
<dbReference type="Proteomes" id="UP000002420">
    <property type="component" value="Chromosome"/>
</dbReference>
<feature type="transmembrane region" description="Helical" evidence="1">
    <location>
        <begin position="305"/>
        <end position="333"/>
    </location>
</feature>
<gene>
    <name evidence="2" type="ordered locus">Glov_0511</name>
</gene>
<keyword evidence="3" id="KW-1185">Reference proteome</keyword>
<dbReference type="InterPro" id="IPR007294">
    <property type="entry name" value="DUF401"/>
</dbReference>
<accession>B3E2I6</accession>
<reference evidence="2 3" key="1">
    <citation type="submission" date="2008-05" db="EMBL/GenBank/DDBJ databases">
        <title>Complete sequence of chromosome of Geobacter lovleyi SZ.</title>
        <authorList>
            <consortium name="US DOE Joint Genome Institute"/>
            <person name="Lucas S."/>
            <person name="Copeland A."/>
            <person name="Lapidus A."/>
            <person name="Glavina del Rio T."/>
            <person name="Dalin E."/>
            <person name="Tice H."/>
            <person name="Bruce D."/>
            <person name="Goodwin L."/>
            <person name="Pitluck S."/>
            <person name="Chertkov O."/>
            <person name="Meincke L."/>
            <person name="Brettin T."/>
            <person name="Detter J.C."/>
            <person name="Han C."/>
            <person name="Tapia R."/>
            <person name="Kuske C.R."/>
            <person name="Schmutz J."/>
            <person name="Larimer F."/>
            <person name="Land M."/>
            <person name="Hauser L."/>
            <person name="Kyrpides N."/>
            <person name="Mikhailova N."/>
            <person name="Sung Y."/>
            <person name="Fletcher K.E."/>
            <person name="Ritalahti K.M."/>
            <person name="Loeffler F.E."/>
            <person name="Richardson P."/>
        </authorList>
    </citation>
    <scope>NUCLEOTIDE SEQUENCE [LARGE SCALE GENOMIC DNA]</scope>
    <source>
        <strain evidence="3">ATCC BAA-1151 / DSM 17278 / SZ</strain>
    </source>
</reference>
<dbReference type="eggNOG" id="COG1906">
    <property type="taxonomic scope" value="Bacteria"/>
</dbReference>
<feature type="transmembrane region" description="Helical" evidence="1">
    <location>
        <begin position="213"/>
        <end position="232"/>
    </location>
</feature>
<evidence type="ECO:0000313" key="3">
    <source>
        <dbReference type="Proteomes" id="UP000002420"/>
    </source>
</evidence>
<protein>
    <recommendedName>
        <fullName evidence="4">DUF401 family protein</fullName>
    </recommendedName>
</protein>
<evidence type="ECO:0000256" key="1">
    <source>
        <dbReference type="SAM" id="Phobius"/>
    </source>
</evidence>
<feature type="transmembrane region" description="Helical" evidence="1">
    <location>
        <begin position="345"/>
        <end position="366"/>
    </location>
</feature>
<sequence>MRHLFLTGLVLVFIIWLLRRKVSMAAVMPIGAALLALLYLLPLPDLGRAVWLGLASPKSLEMTATLALTMVMENLLRTTGMLKRMVSSLSAALPDRRMVMAALPAMIGMLPSPGGAVFSAPMVAEAAKGIAASPEQKAFINYWYRHIWEYVSPLYPGIILAAGLSGLSTRQLFLAHLPFALTVILAGAWFCFRGIDSSPSAADQRQNDRAAQFGTFLLMSAPILISLALVVFFKISAVLALSGGVAVLFAAHRYSPPQILKTLHESLSIRALLLVAGIMVFQEVLRATGALAGISGFFVTSQLPIPLLVALIPFIAGVMTGLTVGYVGITFPLLLPLMGSGQPNLWLEALAFASGFAGVMLSPVHLCLVLTREYFEADTTLVYHRLMVPSVVVLAAVLVPYLIYH</sequence>
<dbReference type="PANTHER" id="PTHR39556">
    <property type="entry name" value="PROTEIN, PUTATIVE-RELATED"/>
    <property type="match status" value="1"/>
</dbReference>
<dbReference type="EMBL" id="CP001089">
    <property type="protein sequence ID" value="ACD94239.1"/>
    <property type="molecule type" value="Genomic_DNA"/>
</dbReference>
<dbReference type="RefSeq" id="WP_012468595.1">
    <property type="nucleotide sequence ID" value="NC_010814.1"/>
</dbReference>
<dbReference type="OrthoDB" id="367235at2"/>
<keyword evidence="1" id="KW-1133">Transmembrane helix</keyword>
<proteinExistence type="predicted"/>
<name>B3E2I6_TRIL1</name>
<evidence type="ECO:0000313" key="2">
    <source>
        <dbReference type="EMBL" id="ACD94239.1"/>
    </source>
</evidence>
<feature type="transmembrane region" description="Helical" evidence="1">
    <location>
        <begin position="147"/>
        <end position="167"/>
    </location>
</feature>
<dbReference type="Pfam" id="PF04165">
    <property type="entry name" value="DUF401"/>
    <property type="match status" value="1"/>
</dbReference>
<dbReference type="HOGENOM" id="CLU_056143_0_0_7"/>
<dbReference type="AlphaFoldDB" id="B3E2I6"/>
<feature type="transmembrane region" description="Helical" evidence="1">
    <location>
        <begin position="386"/>
        <end position="404"/>
    </location>
</feature>